<dbReference type="Proteomes" id="UP000189705">
    <property type="component" value="Unplaced"/>
</dbReference>
<dbReference type="KEGG" id="asn:106723209"/>
<dbReference type="PROSITE" id="PS50212">
    <property type="entry name" value="RASGEF_NTER"/>
    <property type="match status" value="1"/>
</dbReference>
<evidence type="ECO:0000313" key="4">
    <source>
        <dbReference type="Proteomes" id="UP000189705"/>
    </source>
</evidence>
<dbReference type="STRING" id="38654.A0A3Q0FWT3"/>
<name>A0A3Q0FWT3_ALLSI</name>
<dbReference type="PANTHER" id="PTHR46793">
    <property type="entry name" value="1700018F24RIK PROTEIN-RELATED-RELATED"/>
    <property type="match status" value="1"/>
</dbReference>
<dbReference type="Gene3D" id="1.20.870.10">
    <property type="entry name" value="Son of sevenless (SoS) protein Chain: S domain 1"/>
    <property type="match status" value="1"/>
</dbReference>
<feature type="compositionally biased region" description="Basic and acidic residues" evidence="2">
    <location>
        <begin position="197"/>
        <end position="206"/>
    </location>
</feature>
<dbReference type="PANTHER" id="PTHR46793:SF3">
    <property type="entry name" value="RIKEN CDNA 4930596D02 GENE"/>
    <property type="match status" value="1"/>
</dbReference>
<dbReference type="InterPro" id="IPR023578">
    <property type="entry name" value="Ras_GEF_dom_sf"/>
</dbReference>
<keyword evidence="4" id="KW-1185">Reference proteome</keyword>
<dbReference type="InterPro" id="IPR000651">
    <property type="entry name" value="Ras-like_Gua-exchang_fac_N"/>
</dbReference>
<protein>
    <submittedName>
        <fullName evidence="5">Ral guanine nucleotide dissociation stimulator-like</fullName>
    </submittedName>
</protein>
<evidence type="ECO:0000256" key="1">
    <source>
        <dbReference type="PROSITE-ProRule" id="PRU00135"/>
    </source>
</evidence>
<accession>A0A3Q0FWT3</accession>
<feature type="domain" description="N-terminal Ras-GEF" evidence="3">
    <location>
        <begin position="53"/>
        <end position="188"/>
    </location>
</feature>
<feature type="compositionally biased region" description="Basic and acidic residues" evidence="2">
    <location>
        <begin position="259"/>
        <end position="277"/>
    </location>
</feature>
<keyword evidence="1" id="KW-0344">Guanine-nucleotide releasing factor</keyword>
<sequence length="332" mass="37667">MGSFGDTGRAEQEEGYGCSCIPLPYFLQRRRTREPRPRAGSQEGQERLFDSGDWRTLQALWRQQLQLQAMQKNVDALLEDFGNIHTFFSRYRTFGSPGEVLDMLLSRHGKLKTLSCRGDGSPDFSADSRAVLGNPIIFFLKIWLHFSPEDFREPPKYHTLEKVIAHLNKNVPGCDIEMEAKHLLHQFQNEAENESQPGDHPEDHPADQPGDQPGELPEVQPGEQPKGQPGDHPEGQAEAHLEDRPWDLPKVQPKGQPGEQREEQPGPEVQPRDRPWDLPESQPGDLPRVQPKGQPRDLPGDQPRNLPQETKAVHRCDQTQVHGCKQLKWPTG</sequence>
<evidence type="ECO:0000256" key="2">
    <source>
        <dbReference type="SAM" id="MobiDB-lite"/>
    </source>
</evidence>
<dbReference type="SUPFAM" id="SSF48366">
    <property type="entry name" value="Ras GEF"/>
    <property type="match status" value="1"/>
</dbReference>
<reference evidence="5" key="1">
    <citation type="submission" date="2025-08" db="UniProtKB">
        <authorList>
            <consortium name="RefSeq"/>
        </authorList>
    </citation>
    <scope>IDENTIFICATION</scope>
</reference>
<dbReference type="AlphaFoldDB" id="A0A3Q0FWT3"/>
<evidence type="ECO:0000259" key="3">
    <source>
        <dbReference type="PROSITE" id="PS50212"/>
    </source>
</evidence>
<feature type="compositionally biased region" description="Basic and acidic residues" evidence="2">
    <location>
        <begin position="229"/>
        <end position="247"/>
    </location>
</feature>
<evidence type="ECO:0000313" key="5">
    <source>
        <dbReference type="RefSeq" id="XP_025050620.1"/>
    </source>
</evidence>
<organism evidence="4 5">
    <name type="scientific">Alligator sinensis</name>
    <name type="common">Chinese alligator</name>
    <dbReference type="NCBI Taxonomy" id="38654"/>
    <lineage>
        <taxon>Eukaryota</taxon>
        <taxon>Metazoa</taxon>
        <taxon>Chordata</taxon>
        <taxon>Craniata</taxon>
        <taxon>Vertebrata</taxon>
        <taxon>Euteleostomi</taxon>
        <taxon>Archelosauria</taxon>
        <taxon>Archosauria</taxon>
        <taxon>Crocodylia</taxon>
        <taxon>Alligatoridae</taxon>
        <taxon>Alligatorinae</taxon>
        <taxon>Alligator</taxon>
    </lineage>
</organism>
<dbReference type="InParanoid" id="A0A3Q0FWT3"/>
<dbReference type="GO" id="GO:0005085">
    <property type="term" value="F:guanyl-nucleotide exchange factor activity"/>
    <property type="evidence" value="ECO:0007669"/>
    <property type="project" value="UniProtKB-KW"/>
</dbReference>
<dbReference type="RefSeq" id="XP_025050620.1">
    <property type="nucleotide sequence ID" value="XM_025194835.1"/>
</dbReference>
<feature type="region of interest" description="Disordered" evidence="2">
    <location>
        <begin position="189"/>
        <end position="332"/>
    </location>
</feature>
<gene>
    <name evidence="5" type="primary">LOC106723209</name>
</gene>
<proteinExistence type="predicted"/>
<dbReference type="GeneID" id="106723209"/>